<dbReference type="PRINTS" id="PR00237">
    <property type="entry name" value="GPCRRHODOPSN"/>
</dbReference>
<dbReference type="CDD" id="cd13954">
    <property type="entry name" value="7tmA_OR"/>
    <property type="match status" value="1"/>
</dbReference>
<feature type="non-terminal residue" evidence="14">
    <location>
        <position position="305"/>
    </location>
</feature>
<evidence type="ECO:0000259" key="13">
    <source>
        <dbReference type="PROSITE" id="PS50262"/>
    </source>
</evidence>
<feature type="transmembrane region" description="Helical" evidence="12">
    <location>
        <begin position="237"/>
        <end position="260"/>
    </location>
</feature>
<evidence type="ECO:0000256" key="10">
    <source>
        <dbReference type="ARBA" id="ARBA00023224"/>
    </source>
</evidence>
<keyword evidence="10 11" id="KW-0807">Transducer</keyword>
<comment type="caution">
    <text evidence="14">The sequence shown here is derived from an EMBL/GenBank/DDBJ whole genome shotgun (WGS) entry which is preliminary data.</text>
</comment>
<dbReference type="Proteomes" id="UP000824782">
    <property type="component" value="Unassembled WGS sequence"/>
</dbReference>
<keyword evidence="4 11" id="KW-0812">Transmembrane</keyword>
<evidence type="ECO:0000313" key="14">
    <source>
        <dbReference type="EMBL" id="KAG8584032.1"/>
    </source>
</evidence>
<reference evidence="14" key="1">
    <citation type="thesis" date="2020" institute="ProQuest LLC" country="789 East Eisenhower Parkway, Ann Arbor, MI, USA">
        <title>Comparative Genomics and Chromosome Evolution.</title>
        <authorList>
            <person name="Mudd A.B."/>
        </authorList>
    </citation>
    <scope>NUCLEOTIDE SEQUENCE</scope>
    <source>
        <strain evidence="14">237g6f4</strain>
        <tissue evidence="14">Blood</tissue>
    </source>
</reference>
<feature type="transmembrane region" description="Helical" evidence="12">
    <location>
        <begin position="197"/>
        <end position="216"/>
    </location>
</feature>
<gene>
    <name evidence="14" type="ORF">GDO81_008647</name>
</gene>
<feature type="transmembrane region" description="Helical" evidence="12">
    <location>
        <begin position="272"/>
        <end position="292"/>
    </location>
</feature>
<evidence type="ECO:0000256" key="6">
    <source>
        <dbReference type="ARBA" id="ARBA00022989"/>
    </source>
</evidence>
<dbReference type="PRINTS" id="PR00245">
    <property type="entry name" value="OLFACTORYR"/>
</dbReference>
<dbReference type="PROSITE" id="PS50262">
    <property type="entry name" value="G_PROTEIN_RECEP_F1_2"/>
    <property type="match status" value="1"/>
</dbReference>
<dbReference type="PROSITE" id="PS00237">
    <property type="entry name" value="G_PROTEIN_RECEP_F1_1"/>
    <property type="match status" value="1"/>
</dbReference>
<keyword evidence="9 11" id="KW-0675">Receptor</keyword>
<dbReference type="GO" id="GO:0004930">
    <property type="term" value="F:G protein-coupled receptor activity"/>
    <property type="evidence" value="ECO:0007669"/>
    <property type="project" value="UniProtKB-KW"/>
</dbReference>
<name>A0AAV7CHY7_ENGPU</name>
<evidence type="ECO:0000256" key="1">
    <source>
        <dbReference type="ARBA" id="ARBA00004651"/>
    </source>
</evidence>
<keyword evidence="6 12" id="KW-1133">Transmembrane helix</keyword>
<keyword evidence="3 12" id="KW-0716">Sensory transduction</keyword>
<dbReference type="InterPro" id="IPR050516">
    <property type="entry name" value="Olfactory_GPCR"/>
</dbReference>
<feature type="domain" description="G-protein coupled receptors family 1 profile" evidence="13">
    <location>
        <begin position="41"/>
        <end position="290"/>
    </location>
</feature>
<comment type="similarity">
    <text evidence="11">Belongs to the G-protein coupled receptor 1 family.</text>
</comment>
<feature type="transmembrane region" description="Helical" evidence="12">
    <location>
        <begin position="141"/>
        <end position="162"/>
    </location>
</feature>
<dbReference type="Pfam" id="PF13853">
    <property type="entry name" value="7tm_4"/>
    <property type="match status" value="1"/>
</dbReference>
<evidence type="ECO:0000256" key="7">
    <source>
        <dbReference type="ARBA" id="ARBA00023040"/>
    </source>
</evidence>
<organism evidence="14 15">
    <name type="scientific">Engystomops pustulosus</name>
    <name type="common">Tungara frog</name>
    <name type="synonym">Physalaemus pustulosus</name>
    <dbReference type="NCBI Taxonomy" id="76066"/>
    <lineage>
        <taxon>Eukaryota</taxon>
        <taxon>Metazoa</taxon>
        <taxon>Chordata</taxon>
        <taxon>Craniata</taxon>
        <taxon>Vertebrata</taxon>
        <taxon>Euteleostomi</taxon>
        <taxon>Amphibia</taxon>
        <taxon>Batrachia</taxon>
        <taxon>Anura</taxon>
        <taxon>Neobatrachia</taxon>
        <taxon>Hyloidea</taxon>
        <taxon>Leptodactylidae</taxon>
        <taxon>Leiuperinae</taxon>
        <taxon>Engystomops</taxon>
    </lineage>
</organism>
<comment type="subcellular location">
    <subcellularLocation>
        <location evidence="1 12">Cell membrane</location>
        <topology evidence="1 12">Multi-pass membrane protein</topology>
    </subcellularLocation>
</comment>
<dbReference type="SUPFAM" id="SSF81321">
    <property type="entry name" value="Family A G protein-coupled receptor-like"/>
    <property type="match status" value="1"/>
</dbReference>
<feature type="transmembrane region" description="Helical" evidence="12">
    <location>
        <begin position="59"/>
        <end position="82"/>
    </location>
</feature>
<dbReference type="InterPro" id="IPR017452">
    <property type="entry name" value="GPCR_Rhodpsn_7TM"/>
</dbReference>
<dbReference type="PANTHER" id="PTHR26452">
    <property type="entry name" value="OLFACTORY RECEPTOR"/>
    <property type="match status" value="1"/>
</dbReference>
<evidence type="ECO:0000256" key="12">
    <source>
        <dbReference type="RuleBase" id="RU363047"/>
    </source>
</evidence>
<dbReference type="EMBL" id="WNYA01000003">
    <property type="protein sequence ID" value="KAG8584032.1"/>
    <property type="molecule type" value="Genomic_DNA"/>
</dbReference>
<evidence type="ECO:0000256" key="4">
    <source>
        <dbReference type="ARBA" id="ARBA00022692"/>
    </source>
</evidence>
<dbReference type="AlphaFoldDB" id="A0AAV7CHY7"/>
<feature type="transmembrane region" description="Helical" evidence="12">
    <location>
        <begin position="22"/>
        <end position="47"/>
    </location>
</feature>
<dbReference type="GO" id="GO:0005886">
    <property type="term" value="C:plasma membrane"/>
    <property type="evidence" value="ECO:0007669"/>
    <property type="project" value="UniProtKB-SubCell"/>
</dbReference>
<evidence type="ECO:0000313" key="15">
    <source>
        <dbReference type="Proteomes" id="UP000824782"/>
    </source>
</evidence>
<dbReference type="FunFam" id="1.20.1070.10:FF:000001">
    <property type="entry name" value="Olfactory receptor"/>
    <property type="match status" value="1"/>
</dbReference>
<keyword evidence="15" id="KW-1185">Reference proteome</keyword>
<evidence type="ECO:0000256" key="8">
    <source>
        <dbReference type="ARBA" id="ARBA00023136"/>
    </source>
</evidence>
<evidence type="ECO:0000256" key="3">
    <source>
        <dbReference type="ARBA" id="ARBA00022606"/>
    </source>
</evidence>
<keyword evidence="7 11" id="KW-0297">G-protein coupled receptor</keyword>
<protein>
    <recommendedName>
        <fullName evidence="12">Olfactory receptor</fullName>
    </recommendedName>
</protein>
<evidence type="ECO:0000256" key="9">
    <source>
        <dbReference type="ARBA" id="ARBA00023170"/>
    </source>
</evidence>
<keyword evidence="5 12" id="KW-0552">Olfaction</keyword>
<dbReference type="InterPro" id="IPR000276">
    <property type="entry name" value="GPCR_Rhodpsn"/>
</dbReference>
<dbReference type="GO" id="GO:0004984">
    <property type="term" value="F:olfactory receptor activity"/>
    <property type="evidence" value="ECO:0007669"/>
    <property type="project" value="InterPro"/>
</dbReference>
<evidence type="ECO:0000256" key="5">
    <source>
        <dbReference type="ARBA" id="ARBA00022725"/>
    </source>
</evidence>
<accession>A0AAV7CHY7</accession>
<keyword evidence="8 12" id="KW-0472">Membrane</keyword>
<keyword evidence="2 12" id="KW-1003">Cell membrane</keyword>
<feature type="transmembrane region" description="Helical" evidence="12">
    <location>
        <begin position="102"/>
        <end position="120"/>
    </location>
</feature>
<evidence type="ECO:0000256" key="11">
    <source>
        <dbReference type="RuleBase" id="RU000688"/>
    </source>
</evidence>
<dbReference type="InterPro" id="IPR000725">
    <property type="entry name" value="Olfact_rcpt"/>
</dbReference>
<sequence>MENFNQTSQREFILLGLSDVPYIQYICFALFLIMYLITLSGNVLLIVGVWINERLQTPMYFFLSNLSIIDICFSSTIVPRILMNTVSTDRSISLVGCALQMYFHMALGAAECVILAVMAYDRFVAICRPLHYLTIISKKMCIGLASIAWSAGFGGASIHVTLTFQLPFCKSHHVNHFFCEMPPFFKLSCKDTQLNEIVMYIAAQIIILFAFFLTFISYVRIISTILKIISTQGRDKAFSTCASHLLVVSMYFGPSIFMYLKPRSAQSPEIDKVMSLVYTAVTPMLNPIIYSMRNKDVTDTIKSKL</sequence>
<dbReference type="Gene3D" id="1.20.1070.10">
    <property type="entry name" value="Rhodopsin 7-helix transmembrane proteins"/>
    <property type="match status" value="1"/>
</dbReference>
<evidence type="ECO:0000256" key="2">
    <source>
        <dbReference type="ARBA" id="ARBA00022475"/>
    </source>
</evidence>
<proteinExistence type="inferred from homology"/>